<evidence type="ECO:0000313" key="6">
    <source>
        <dbReference type="EMBL" id="TQV75915.1"/>
    </source>
</evidence>
<dbReference type="GO" id="GO:0043190">
    <property type="term" value="C:ATP-binding cassette (ABC) transporter complex"/>
    <property type="evidence" value="ECO:0007669"/>
    <property type="project" value="InterPro"/>
</dbReference>
<reference evidence="6 7" key="1">
    <citation type="submission" date="2019-06" db="EMBL/GenBank/DDBJ databases">
        <title>Whole genome sequence for Rhodospirillaceae sp. R148.</title>
        <authorList>
            <person name="Wang G."/>
        </authorList>
    </citation>
    <scope>NUCLEOTIDE SEQUENCE [LARGE SCALE GENOMIC DNA]</scope>
    <source>
        <strain evidence="6 7">R148</strain>
    </source>
</reference>
<dbReference type="PROSITE" id="PS01040">
    <property type="entry name" value="SBP_BACTERIAL_5"/>
    <property type="match status" value="1"/>
</dbReference>
<dbReference type="EMBL" id="VHSH01000009">
    <property type="protein sequence ID" value="TQV75915.1"/>
    <property type="molecule type" value="Genomic_DNA"/>
</dbReference>
<dbReference type="InterPro" id="IPR000914">
    <property type="entry name" value="SBP_5_dom"/>
</dbReference>
<evidence type="ECO:0000256" key="3">
    <source>
        <dbReference type="ARBA" id="ARBA00022448"/>
    </source>
</evidence>
<proteinExistence type="inferred from homology"/>
<comment type="caution">
    <text evidence="6">The sequence shown here is derived from an EMBL/GenBank/DDBJ whole genome shotgun (WGS) entry which is preliminary data.</text>
</comment>
<dbReference type="InterPro" id="IPR023765">
    <property type="entry name" value="SBP_5_CS"/>
</dbReference>
<sequence>MAFAWSGPAQAGKADDTLNWSTNREIAVVDPYYNNTRELVIMGHMGWDGLVYRDQDTGEYKPLLATSWEWAGDTALEFELRDDVKFHDGSAFDADDVVYTFNHVSNKDNGVLTFRNVSWIKNAEKLGPHKVRVNLHKPFPPALAYLANAAFILPSGHYDNAPAKADGNPDFAAVEPMGTGPYKVADVKAGEFVLMEKNEDYFANSPKGTPQIGTMRFRTITERNTQIAELMTGALDWIWDVPKEQAERMAAAPNVTVENAKTFRVSYMAFDVDGDSGTDVFTKKKVRQAFAHAINRESIAKNLVGPASEVIHSACHPDQFGCTQDVTKYEYDPAKAKALLAEAGYPDGFEFDIYAYREREFTEAVIGDLAKIGVKAKLNFMQYRALRDIVRKGETPINHMTWGSYSIPDVSAIVSNFFTHGPDDPAKDDKTKELVEVGDNSVEPETRKLYYKQAFERIAEEAYWLPMFTYAKYYAFSKDLDFTATSDEIPRFYTSKWN</sequence>
<dbReference type="SUPFAM" id="SSF53850">
    <property type="entry name" value="Periplasmic binding protein-like II"/>
    <property type="match status" value="1"/>
</dbReference>
<gene>
    <name evidence="6" type="ORF">FKG95_22835</name>
</gene>
<dbReference type="Gene3D" id="3.10.105.10">
    <property type="entry name" value="Dipeptide-binding Protein, Domain 3"/>
    <property type="match status" value="1"/>
</dbReference>
<dbReference type="Gene3D" id="3.40.190.10">
    <property type="entry name" value="Periplasmic binding protein-like II"/>
    <property type="match status" value="1"/>
</dbReference>
<dbReference type="Proteomes" id="UP000315252">
    <property type="component" value="Unassembled WGS sequence"/>
</dbReference>
<dbReference type="PANTHER" id="PTHR30290">
    <property type="entry name" value="PERIPLASMIC BINDING COMPONENT OF ABC TRANSPORTER"/>
    <property type="match status" value="1"/>
</dbReference>
<dbReference type="InterPro" id="IPR030678">
    <property type="entry name" value="Peptide/Ni-bd"/>
</dbReference>
<comment type="subcellular location">
    <subcellularLocation>
        <location evidence="1">Periplasm</location>
    </subcellularLocation>
</comment>
<dbReference type="InterPro" id="IPR039424">
    <property type="entry name" value="SBP_5"/>
</dbReference>
<evidence type="ECO:0000256" key="4">
    <source>
        <dbReference type="ARBA" id="ARBA00022729"/>
    </source>
</evidence>
<dbReference type="CDD" id="cd08515">
    <property type="entry name" value="PBP2_NikA_DppA_OppA_like_10"/>
    <property type="match status" value="1"/>
</dbReference>
<feature type="domain" description="Solute-binding protein family 5" evidence="5">
    <location>
        <begin position="59"/>
        <end position="421"/>
    </location>
</feature>
<dbReference type="GO" id="GO:0015833">
    <property type="term" value="P:peptide transport"/>
    <property type="evidence" value="ECO:0007669"/>
    <property type="project" value="TreeGrafter"/>
</dbReference>
<name>A0A545TFE6_9PROT</name>
<dbReference type="AlphaFoldDB" id="A0A545TFE6"/>
<keyword evidence="4" id="KW-0732">Signal</keyword>
<evidence type="ECO:0000256" key="1">
    <source>
        <dbReference type="ARBA" id="ARBA00004418"/>
    </source>
</evidence>
<dbReference type="OrthoDB" id="9803988at2"/>
<dbReference type="Gene3D" id="3.90.76.10">
    <property type="entry name" value="Dipeptide-binding Protein, Domain 1"/>
    <property type="match status" value="1"/>
</dbReference>
<organism evidence="6 7">
    <name type="scientific">Denitrobaculum tricleocarpae</name>
    <dbReference type="NCBI Taxonomy" id="2591009"/>
    <lineage>
        <taxon>Bacteria</taxon>
        <taxon>Pseudomonadati</taxon>
        <taxon>Pseudomonadota</taxon>
        <taxon>Alphaproteobacteria</taxon>
        <taxon>Rhodospirillales</taxon>
        <taxon>Rhodospirillaceae</taxon>
        <taxon>Denitrobaculum</taxon>
    </lineage>
</organism>
<dbReference type="PIRSF" id="PIRSF002741">
    <property type="entry name" value="MppA"/>
    <property type="match status" value="1"/>
</dbReference>
<evidence type="ECO:0000259" key="5">
    <source>
        <dbReference type="Pfam" id="PF00496"/>
    </source>
</evidence>
<keyword evidence="3" id="KW-0813">Transport</keyword>
<dbReference type="GO" id="GO:1904680">
    <property type="term" value="F:peptide transmembrane transporter activity"/>
    <property type="evidence" value="ECO:0007669"/>
    <property type="project" value="TreeGrafter"/>
</dbReference>
<dbReference type="Pfam" id="PF00496">
    <property type="entry name" value="SBP_bac_5"/>
    <property type="match status" value="1"/>
</dbReference>
<dbReference type="PANTHER" id="PTHR30290:SF9">
    <property type="entry name" value="OLIGOPEPTIDE-BINDING PROTEIN APPA"/>
    <property type="match status" value="1"/>
</dbReference>
<evidence type="ECO:0000313" key="7">
    <source>
        <dbReference type="Proteomes" id="UP000315252"/>
    </source>
</evidence>
<comment type="similarity">
    <text evidence="2">Belongs to the bacterial solute-binding protein 5 family.</text>
</comment>
<evidence type="ECO:0000256" key="2">
    <source>
        <dbReference type="ARBA" id="ARBA00005695"/>
    </source>
</evidence>
<accession>A0A545TFE6</accession>
<keyword evidence="7" id="KW-1185">Reference proteome</keyword>
<protein>
    <submittedName>
        <fullName evidence="6">ABC transporter substrate-binding protein</fullName>
    </submittedName>
</protein>
<dbReference type="GO" id="GO:0030288">
    <property type="term" value="C:outer membrane-bounded periplasmic space"/>
    <property type="evidence" value="ECO:0007669"/>
    <property type="project" value="UniProtKB-ARBA"/>
</dbReference>